<reference evidence="2" key="1">
    <citation type="journal article" date="2011" name="Proc. Natl. Acad. Sci. U.S.A.">
        <title>Obligate biotrophy features unraveled by the genomic analysis of rust fungi.</title>
        <authorList>
            <person name="Duplessis S."/>
            <person name="Cuomo C.A."/>
            <person name="Lin Y.-C."/>
            <person name="Aerts A."/>
            <person name="Tisserant E."/>
            <person name="Veneault-Fourrey C."/>
            <person name="Joly D.L."/>
            <person name="Hacquard S."/>
            <person name="Amselem J."/>
            <person name="Cantarel B.L."/>
            <person name="Chiu R."/>
            <person name="Coutinho P.M."/>
            <person name="Feau N."/>
            <person name="Field M."/>
            <person name="Frey P."/>
            <person name="Gelhaye E."/>
            <person name="Goldberg J."/>
            <person name="Grabherr M.G."/>
            <person name="Kodira C.D."/>
            <person name="Kohler A."/>
            <person name="Kuees U."/>
            <person name="Lindquist E.A."/>
            <person name="Lucas S.M."/>
            <person name="Mago R."/>
            <person name="Mauceli E."/>
            <person name="Morin E."/>
            <person name="Murat C."/>
            <person name="Pangilinan J.L."/>
            <person name="Park R."/>
            <person name="Pearson M."/>
            <person name="Quesneville H."/>
            <person name="Rouhier N."/>
            <person name="Sakthikumar S."/>
            <person name="Salamov A.A."/>
            <person name="Schmutz J."/>
            <person name="Selles B."/>
            <person name="Shapiro H."/>
            <person name="Tanguay P."/>
            <person name="Tuskan G.A."/>
            <person name="Henrissat B."/>
            <person name="Van de Peer Y."/>
            <person name="Rouze P."/>
            <person name="Ellis J.G."/>
            <person name="Dodds P.N."/>
            <person name="Schein J.E."/>
            <person name="Zhong S."/>
            <person name="Hamelin R.C."/>
            <person name="Grigoriev I.V."/>
            <person name="Szabo L.J."/>
            <person name="Martin F."/>
        </authorList>
    </citation>
    <scope>NUCLEOTIDE SEQUENCE [LARGE SCALE GENOMIC DNA]</scope>
    <source>
        <strain evidence="2">98AG31 / pathotype 3-4-7</strain>
    </source>
</reference>
<dbReference type="VEuPathDB" id="FungiDB:MELLADRAFT_105586"/>
<sequence>MVINRIRNSRGVTSLMQCTRSQTQNRRATSPIIHQRRHNARRGQRGHHPVQPRVIKRNRRMTPCAEESPLFWRKAFTLPDSLIRFIFPDCNLWDYFTTRKVLRALINHFDPGYYLPRRVSKTDLIQKYEDLVKTEYGILYG</sequence>
<dbReference type="OrthoDB" id="2516984at2759"/>
<dbReference type="AlphaFoldDB" id="F4RIQ2"/>
<organism evidence="2">
    <name type="scientific">Melampsora larici-populina (strain 98AG31 / pathotype 3-4-7)</name>
    <name type="common">Poplar leaf rust fungus</name>
    <dbReference type="NCBI Taxonomy" id="747676"/>
    <lineage>
        <taxon>Eukaryota</taxon>
        <taxon>Fungi</taxon>
        <taxon>Dikarya</taxon>
        <taxon>Basidiomycota</taxon>
        <taxon>Pucciniomycotina</taxon>
        <taxon>Pucciniomycetes</taxon>
        <taxon>Pucciniales</taxon>
        <taxon>Melampsoraceae</taxon>
        <taxon>Melampsora</taxon>
    </lineage>
</organism>
<dbReference type="Proteomes" id="UP000001072">
    <property type="component" value="Unassembled WGS sequence"/>
</dbReference>
<proteinExistence type="predicted"/>
<dbReference type="RefSeq" id="XP_007408933.1">
    <property type="nucleotide sequence ID" value="XM_007408871.1"/>
</dbReference>
<dbReference type="EMBL" id="GL883103">
    <property type="protein sequence ID" value="EGG07601.1"/>
    <property type="molecule type" value="Genomic_DNA"/>
</dbReference>
<gene>
    <name evidence="1" type="ORF">MELLADRAFT_105586</name>
</gene>
<protein>
    <submittedName>
        <fullName evidence="1">Uncharacterized protein</fullName>
    </submittedName>
</protein>
<dbReference type="KEGG" id="mlr:MELLADRAFT_105586"/>
<evidence type="ECO:0000313" key="2">
    <source>
        <dbReference type="Proteomes" id="UP000001072"/>
    </source>
</evidence>
<dbReference type="GeneID" id="18922657"/>
<accession>F4RIQ2</accession>
<evidence type="ECO:0000313" key="1">
    <source>
        <dbReference type="EMBL" id="EGG07601.1"/>
    </source>
</evidence>
<keyword evidence="2" id="KW-1185">Reference proteome</keyword>
<name>F4RIQ2_MELLP</name>
<dbReference type="HOGENOM" id="CLU_1825712_0_0_1"/>
<dbReference type="InParanoid" id="F4RIQ2"/>